<organism evidence="2 3">
    <name type="scientific">Polaribacter irgensii 23-P</name>
    <dbReference type="NCBI Taxonomy" id="313594"/>
    <lineage>
        <taxon>Bacteria</taxon>
        <taxon>Pseudomonadati</taxon>
        <taxon>Bacteroidota</taxon>
        <taxon>Flavobacteriia</taxon>
        <taxon>Flavobacteriales</taxon>
        <taxon>Flavobacteriaceae</taxon>
    </lineage>
</organism>
<keyword evidence="1" id="KW-0472">Membrane</keyword>
<dbReference type="EMBL" id="AAOG01000006">
    <property type="protein sequence ID" value="EAR11483.1"/>
    <property type="molecule type" value="Genomic_DNA"/>
</dbReference>
<keyword evidence="1" id="KW-1133">Transmembrane helix</keyword>
<proteinExistence type="predicted"/>
<evidence type="ECO:0000313" key="3">
    <source>
        <dbReference type="Proteomes" id="UP000003053"/>
    </source>
</evidence>
<protein>
    <submittedName>
        <fullName evidence="2">Uncharacterized protein</fullName>
    </submittedName>
</protein>
<keyword evidence="1" id="KW-0812">Transmembrane</keyword>
<sequence length="63" mass="7289">MYKKDKKTSIILLLSNIGLIVLGLNQIFEFFEFSNPKISSILTIIFSLLNLIFIFKLIKPKEV</sequence>
<comment type="caution">
    <text evidence="2">The sequence shown here is derived from an EMBL/GenBank/DDBJ whole genome shotgun (WGS) entry which is preliminary data.</text>
</comment>
<feature type="transmembrane region" description="Helical" evidence="1">
    <location>
        <begin position="9"/>
        <end position="28"/>
    </location>
</feature>
<accession>A4C312</accession>
<dbReference type="HOGENOM" id="CLU_2882047_0_0_10"/>
<name>A4C312_9FLAO</name>
<evidence type="ECO:0000256" key="1">
    <source>
        <dbReference type="SAM" id="Phobius"/>
    </source>
</evidence>
<dbReference type="AlphaFoldDB" id="A4C312"/>
<keyword evidence="3" id="KW-1185">Reference proteome</keyword>
<evidence type="ECO:0000313" key="2">
    <source>
        <dbReference type="EMBL" id="EAR11483.1"/>
    </source>
</evidence>
<dbReference type="Proteomes" id="UP000003053">
    <property type="component" value="Unassembled WGS sequence"/>
</dbReference>
<reference evidence="2 3" key="1">
    <citation type="submission" date="2006-02" db="EMBL/GenBank/DDBJ databases">
        <authorList>
            <person name="Murray A."/>
            <person name="Staley J."/>
            <person name="Ferriera S."/>
            <person name="Johnson J."/>
            <person name="Kravitz S."/>
            <person name="Halpern A."/>
            <person name="Remington K."/>
            <person name="Beeson K."/>
            <person name="Tran B."/>
            <person name="Rogers Y.-H."/>
            <person name="Friedman R."/>
            <person name="Venter J.C."/>
        </authorList>
    </citation>
    <scope>NUCLEOTIDE SEQUENCE [LARGE SCALE GENOMIC DNA]</scope>
    <source>
        <strain evidence="2 3">23-P</strain>
    </source>
</reference>
<feature type="transmembrane region" description="Helical" evidence="1">
    <location>
        <begin position="40"/>
        <end position="58"/>
    </location>
</feature>
<gene>
    <name evidence="2" type="ORF">PI23P_06066</name>
</gene>